<feature type="domain" description="Glycosyl-hydrolase family 116 N-terminal" evidence="2">
    <location>
        <begin position="67"/>
        <end position="393"/>
    </location>
</feature>
<dbReference type="Proteomes" id="UP000321291">
    <property type="component" value="Chromosome"/>
</dbReference>
<dbReference type="Pfam" id="PF12215">
    <property type="entry name" value="Glyco_hydr_116N"/>
    <property type="match status" value="1"/>
</dbReference>
<evidence type="ECO:0008006" key="5">
    <source>
        <dbReference type="Google" id="ProtNLM"/>
    </source>
</evidence>
<dbReference type="PANTHER" id="PTHR12654">
    <property type="entry name" value="BILE ACID BETA-GLUCOSIDASE-RELATED"/>
    <property type="match status" value="1"/>
</dbReference>
<evidence type="ECO:0000259" key="1">
    <source>
        <dbReference type="Pfam" id="PF04685"/>
    </source>
</evidence>
<protein>
    <recommendedName>
        <fullName evidence="5">Glycosyl-hydrolase family 116 catalytic region domain-containing protein</fullName>
    </recommendedName>
</protein>
<dbReference type="GO" id="GO:0004553">
    <property type="term" value="F:hydrolase activity, hydrolyzing O-glycosyl compounds"/>
    <property type="evidence" value="ECO:0007669"/>
    <property type="project" value="InterPro"/>
</dbReference>
<dbReference type="PANTHER" id="PTHR12654:SF0">
    <property type="entry name" value="NON-LYSOSOMAL GLUCOSYLCERAMIDASE"/>
    <property type="match status" value="1"/>
</dbReference>
<dbReference type="InterPro" id="IPR024462">
    <property type="entry name" value="GH116_N"/>
</dbReference>
<dbReference type="InterPro" id="IPR052566">
    <property type="entry name" value="Non-lysos_glucosylceramidase"/>
</dbReference>
<evidence type="ECO:0000259" key="2">
    <source>
        <dbReference type="Pfam" id="PF12215"/>
    </source>
</evidence>
<accession>A0A5B8VTP6</accession>
<organism evidence="3 4">
    <name type="scientific">Arachidicoccus ginsenosidivorans</name>
    <dbReference type="NCBI Taxonomy" id="496057"/>
    <lineage>
        <taxon>Bacteria</taxon>
        <taxon>Pseudomonadati</taxon>
        <taxon>Bacteroidota</taxon>
        <taxon>Chitinophagia</taxon>
        <taxon>Chitinophagales</taxon>
        <taxon>Chitinophagaceae</taxon>
        <taxon>Arachidicoccus</taxon>
    </lineage>
</organism>
<dbReference type="KEGG" id="agi:FSB73_14235"/>
<dbReference type="SUPFAM" id="SSF48208">
    <property type="entry name" value="Six-hairpin glycosidases"/>
    <property type="match status" value="1"/>
</dbReference>
<proteinExistence type="predicted"/>
<reference evidence="3 4" key="1">
    <citation type="journal article" date="2017" name="Int. J. Syst. Evol. Microbiol.">
        <title>Arachidicoccus ginsenosidivorans sp. nov., with ginsenoside-converting activity isolated from ginseng cultivating soil.</title>
        <authorList>
            <person name="Siddiqi M.Z."/>
            <person name="Aslam Z."/>
            <person name="Im W.T."/>
        </authorList>
    </citation>
    <scope>NUCLEOTIDE SEQUENCE [LARGE SCALE GENOMIC DNA]</scope>
    <source>
        <strain evidence="3 4">Gsoil 809</strain>
    </source>
</reference>
<dbReference type="GO" id="GO:0005975">
    <property type="term" value="P:carbohydrate metabolic process"/>
    <property type="evidence" value="ECO:0007669"/>
    <property type="project" value="InterPro"/>
</dbReference>
<keyword evidence="4" id="KW-1185">Reference proteome</keyword>
<dbReference type="InterPro" id="IPR006775">
    <property type="entry name" value="GH116_catalytic"/>
</dbReference>
<dbReference type="EMBL" id="CP042434">
    <property type="protein sequence ID" value="QEC74292.1"/>
    <property type="molecule type" value="Genomic_DNA"/>
</dbReference>
<dbReference type="AlphaFoldDB" id="A0A5B8VTP6"/>
<dbReference type="InterPro" id="IPR012341">
    <property type="entry name" value="6hp_glycosidase-like_sf"/>
</dbReference>
<evidence type="ECO:0000313" key="3">
    <source>
        <dbReference type="EMBL" id="QEC74292.1"/>
    </source>
</evidence>
<evidence type="ECO:0000313" key="4">
    <source>
        <dbReference type="Proteomes" id="UP000321291"/>
    </source>
</evidence>
<sequence>MGRGLKQSTNKRREFLKQVTLSSIGAALLPLNLKAGSNPKQNQDIKPLFNRITGKTIFNKEHLQHIAFPIGGLGAGMFCLEGYGALSHFSIRNHPEMFNEPGVFAAIAIQEGSQDKVTAKVLEGPVPNWKIFGPRDSGLGDVGRIFGLPRFREASFESSFPFGEVHLKDQDFPIDVIVEGWSPFIPGDQDNSGLPCGTLTYKIRSKSKATLKSVFSFNAKNFLATDAAAVNKITPMKGGFILRQEAVKKKAFLENDLAIYTSDPAVKIDHCWFRGNWFDPLTITWDTISQGKIRQVDPVDKSAAGASLYIPFTLAPGQEKKLQIHLNWYSPYSNLTMGEQLKGEELKTASKSEPASDISTGKKNDTGFYRPWYSARFGDIEEVADYWITHYEELRAKTNVFNKTFYASTLPSAVIEAVTANLSILKSPTVLRQYDGRLWCWEGSGDDFGSCHGSCTHVWNYAQATAHLFPALERSLRQTEFHENQDSRGHQTFRANLPISPTTHSFHAAADGQLGGIMKVYRDWHILGDAAWLKAIFPKVKTSLDYCITTWDPKGKGVIEEPHHNTYDIEFWGPDGMLTSFYLGALKAFIEMVTYLKESTDKYQELLKKGTAFLENQLFNKEYFIQKIEYKNLQAKDPTNVQSFGGAYSAEATALLQKEGPKYQYGNGCLSDGILGAWIGKMCGLEDFVDPSKVQSHLLAVHKYNLKSDLWQHANPQRPGFALDGDGGLLLCSWPKGGKLSLPFVYSDEVWTGIEYQVASHLMGMGKVKEGLDIIKCARGRYDGRIRNPFNEYECGHFYGRALSSYGLIQGLTGLRYDAVDRTLHIQSQIGDFTCFLATNTGFGTVTFKGTQASLKVAYGKIPVNSIIVNGEKMS</sequence>
<name>A0A5B8VTP6_9BACT</name>
<dbReference type="Pfam" id="PF04685">
    <property type="entry name" value="DUF608"/>
    <property type="match status" value="1"/>
</dbReference>
<gene>
    <name evidence="3" type="ORF">FSB73_14235</name>
</gene>
<feature type="domain" description="Glycosyl-hydrolase family 116 catalytic region" evidence="1">
    <location>
        <begin position="504"/>
        <end position="807"/>
    </location>
</feature>
<dbReference type="Gene3D" id="1.50.10.10">
    <property type="match status" value="1"/>
</dbReference>
<dbReference type="InterPro" id="IPR008928">
    <property type="entry name" value="6-hairpin_glycosidase_sf"/>
</dbReference>
<dbReference type="OrthoDB" id="1007311at2"/>